<feature type="compositionally biased region" description="Pro residues" evidence="1">
    <location>
        <begin position="298"/>
        <end position="322"/>
    </location>
</feature>
<evidence type="ECO:0000256" key="1">
    <source>
        <dbReference type="SAM" id="MobiDB-lite"/>
    </source>
</evidence>
<evidence type="ECO:0000313" key="3">
    <source>
        <dbReference type="Proteomes" id="UP000694864"/>
    </source>
</evidence>
<keyword evidence="2" id="KW-0812">Transmembrane</keyword>
<protein>
    <submittedName>
        <fullName evidence="4">UPF0481 protein At3g47200-like</fullName>
    </submittedName>
</protein>
<keyword evidence="3" id="KW-1185">Reference proteome</keyword>
<evidence type="ECO:0000313" key="4">
    <source>
        <dbReference type="RefSeq" id="XP_010421052.1"/>
    </source>
</evidence>
<gene>
    <name evidence="4" type="primary">LOC104706553</name>
</gene>
<evidence type="ECO:0000256" key="2">
    <source>
        <dbReference type="SAM" id="Phobius"/>
    </source>
</evidence>
<name>A0ABM0T579_CAMSA</name>
<dbReference type="GeneID" id="104706553"/>
<keyword evidence="2" id="KW-1133">Transmembrane helix</keyword>
<proteinExistence type="predicted"/>
<sequence length="515" mass="58864">MNPPNQATGGSMTISVAEKDTSCCIIQIEKSVKHLKESAGGQSCCIFRIPHTLVEANETAYKPKILSIGPYHNLDGKAGGNHLQMIQEHKQRYLNIFLSKTKQKEVYLTHLREVVLGLEERIRGSYSEELNFSSEELVDMMVLDGCFILTLFLVISNKSWREDYPDDPIFMFRWILPTLRSDLLLLENQVPLFLLQALFSTSNLFPSTSTTSLNTIIFRFFGYRIIRSNQFWRDRKDLDAKHLLDLIRQTFIPKKSQEPKQSWTNIFNVFTFLNRISPSKSKVQKETKPTTRPTETLPLPPQPTETPPPPPPPTLAKPPPKLNRPKPRPFLKLVVSAKKLRLRGIKFMPKESETPLDITLDESGVLEIPLLTFDDFFSSLLINCVAFEQFNLYCTTEMTSFVTFMGCLINTAEDATFLSEKGIIENYFGTGEEVSLFFKNTGKDIAFSISSSYLSDVFEGINDYTARGYHVHWAGIKYTYFKSPWTFLSSLAALVLLLLTIFQAFFAAYPYFHPR</sequence>
<dbReference type="PANTHER" id="PTHR31170:SF21">
    <property type="match status" value="1"/>
</dbReference>
<feature type="region of interest" description="Disordered" evidence="1">
    <location>
        <begin position="280"/>
        <end position="327"/>
    </location>
</feature>
<accession>A0ABM0T579</accession>
<dbReference type="InterPro" id="IPR004158">
    <property type="entry name" value="DUF247_pln"/>
</dbReference>
<dbReference type="Pfam" id="PF03140">
    <property type="entry name" value="DUF247"/>
    <property type="match status" value="1"/>
</dbReference>
<feature type="transmembrane region" description="Helical" evidence="2">
    <location>
        <begin position="487"/>
        <end position="512"/>
    </location>
</feature>
<dbReference type="PANTHER" id="PTHR31170">
    <property type="entry name" value="BNAC04G53230D PROTEIN"/>
    <property type="match status" value="1"/>
</dbReference>
<reference evidence="3" key="1">
    <citation type="journal article" date="2014" name="Nat. Commun.">
        <title>The emerging biofuel crop Camelina sativa retains a highly undifferentiated hexaploid genome structure.</title>
        <authorList>
            <person name="Kagale S."/>
            <person name="Koh C."/>
            <person name="Nixon J."/>
            <person name="Bollina V."/>
            <person name="Clarke W.E."/>
            <person name="Tuteja R."/>
            <person name="Spillane C."/>
            <person name="Robinson S.J."/>
            <person name="Links M.G."/>
            <person name="Clarke C."/>
            <person name="Higgins E.E."/>
            <person name="Huebert T."/>
            <person name="Sharpe A.G."/>
            <person name="Parkin I.A."/>
        </authorList>
    </citation>
    <scope>NUCLEOTIDE SEQUENCE [LARGE SCALE GENOMIC DNA]</scope>
    <source>
        <strain evidence="3">cv. DH55</strain>
    </source>
</reference>
<dbReference type="RefSeq" id="XP_010421052.1">
    <property type="nucleotide sequence ID" value="XM_010422750.1"/>
</dbReference>
<organism evidence="3 4">
    <name type="scientific">Camelina sativa</name>
    <name type="common">False flax</name>
    <name type="synonym">Myagrum sativum</name>
    <dbReference type="NCBI Taxonomy" id="90675"/>
    <lineage>
        <taxon>Eukaryota</taxon>
        <taxon>Viridiplantae</taxon>
        <taxon>Streptophyta</taxon>
        <taxon>Embryophyta</taxon>
        <taxon>Tracheophyta</taxon>
        <taxon>Spermatophyta</taxon>
        <taxon>Magnoliopsida</taxon>
        <taxon>eudicotyledons</taxon>
        <taxon>Gunneridae</taxon>
        <taxon>Pentapetalae</taxon>
        <taxon>rosids</taxon>
        <taxon>malvids</taxon>
        <taxon>Brassicales</taxon>
        <taxon>Brassicaceae</taxon>
        <taxon>Camelineae</taxon>
        <taxon>Camelina</taxon>
    </lineage>
</organism>
<dbReference type="Proteomes" id="UP000694864">
    <property type="component" value="Chromosome 8"/>
</dbReference>
<keyword evidence="2" id="KW-0472">Membrane</keyword>
<reference evidence="4" key="2">
    <citation type="submission" date="2025-08" db="UniProtKB">
        <authorList>
            <consortium name="RefSeq"/>
        </authorList>
    </citation>
    <scope>IDENTIFICATION</scope>
    <source>
        <tissue evidence="4">Leaf</tissue>
    </source>
</reference>